<dbReference type="PANTHER" id="PTHR11920">
    <property type="entry name" value="GUANYLYL CYCLASE"/>
    <property type="match status" value="1"/>
</dbReference>
<evidence type="ECO:0000259" key="15">
    <source>
        <dbReference type="PROSITE" id="PS50011"/>
    </source>
</evidence>
<dbReference type="PROSITE" id="PS50011">
    <property type="entry name" value="PROTEIN_KINASE_DOM"/>
    <property type="match status" value="1"/>
</dbReference>
<keyword evidence="12" id="KW-0456">Lyase</keyword>
<name>A0A238BVL8_9BILA</name>
<evidence type="ECO:0000313" key="17">
    <source>
        <dbReference type="EMBL" id="OZC09343.1"/>
    </source>
</evidence>
<protein>
    <recommendedName>
        <fullName evidence="4">guanylate cyclase</fullName>
        <ecNumber evidence="4">4.6.1.2</ecNumber>
    </recommendedName>
</protein>
<dbReference type="GO" id="GO:0004016">
    <property type="term" value="F:adenylate cyclase activity"/>
    <property type="evidence" value="ECO:0007669"/>
    <property type="project" value="TreeGrafter"/>
</dbReference>
<evidence type="ECO:0000259" key="16">
    <source>
        <dbReference type="PROSITE" id="PS50125"/>
    </source>
</evidence>
<feature type="domain" description="Protein kinase" evidence="15">
    <location>
        <begin position="462"/>
        <end position="780"/>
    </location>
</feature>
<keyword evidence="6 14" id="KW-0812">Transmembrane</keyword>
<evidence type="ECO:0000256" key="5">
    <source>
        <dbReference type="ARBA" id="ARBA00022475"/>
    </source>
</evidence>
<keyword evidence="18" id="KW-1185">Reference proteome</keyword>
<reference evidence="17 18" key="1">
    <citation type="submission" date="2015-12" db="EMBL/GenBank/DDBJ databases">
        <title>Draft genome of the nematode, Onchocerca flexuosa.</title>
        <authorList>
            <person name="Mitreva M."/>
        </authorList>
    </citation>
    <scope>NUCLEOTIDE SEQUENCE [LARGE SCALE GENOMIC DNA]</scope>
    <source>
        <strain evidence="17">Red Deer</strain>
    </source>
</reference>
<dbReference type="Pfam" id="PF01094">
    <property type="entry name" value="ANF_receptor"/>
    <property type="match status" value="1"/>
</dbReference>
<dbReference type="GO" id="GO:0005886">
    <property type="term" value="C:plasma membrane"/>
    <property type="evidence" value="ECO:0007669"/>
    <property type="project" value="UniProtKB-SubCell"/>
</dbReference>
<dbReference type="InterPro" id="IPR001828">
    <property type="entry name" value="ANF_lig-bd_rcpt"/>
</dbReference>
<feature type="transmembrane region" description="Helical" evidence="14">
    <location>
        <begin position="459"/>
        <end position="480"/>
    </location>
</feature>
<dbReference type="InterPro" id="IPR028082">
    <property type="entry name" value="Peripla_BP_I"/>
</dbReference>
<dbReference type="InterPro" id="IPR011009">
    <property type="entry name" value="Kinase-like_dom_sf"/>
</dbReference>
<evidence type="ECO:0000256" key="6">
    <source>
        <dbReference type="ARBA" id="ARBA00022692"/>
    </source>
</evidence>
<organism evidence="17 18">
    <name type="scientific">Onchocerca flexuosa</name>
    <dbReference type="NCBI Taxonomy" id="387005"/>
    <lineage>
        <taxon>Eukaryota</taxon>
        <taxon>Metazoa</taxon>
        <taxon>Ecdysozoa</taxon>
        <taxon>Nematoda</taxon>
        <taxon>Chromadorea</taxon>
        <taxon>Rhabditida</taxon>
        <taxon>Spirurina</taxon>
        <taxon>Spiruromorpha</taxon>
        <taxon>Filarioidea</taxon>
        <taxon>Onchocercidae</taxon>
        <taxon>Onchocerca</taxon>
    </lineage>
</organism>
<dbReference type="GO" id="GO:0007168">
    <property type="term" value="P:receptor guanylyl cyclase signaling pathway"/>
    <property type="evidence" value="ECO:0007669"/>
    <property type="project" value="TreeGrafter"/>
</dbReference>
<dbReference type="Proteomes" id="UP000242913">
    <property type="component" value="Unassembled WGS sequence"/>
</dbReference>
<dbReference type="PROSITE" id="PS50125">
    <property type="entry name" value="GUANYLATE_CYCLASE_2"/>
    <property type="match status" value="1"/>
</dbReference>
<evidence type="ECO:0000256" key="9">
    <source>
        <dbReference type="ARBA" id="ARBA00022989"/>
    </source>
</evidence>
<dbReference type="GO" id="GO:0005524">
    <property type="term" value="F:ATP binding"/>
    <property type="evidence" value="ECO:0007669"/>
    <property type="project" value="InterPro"/>
</dbReference>
<evidence type="ECO:0000256" key="1">
    <source>
        <dbReference type="ARBA" id="ARBA00001436"/>
    </source>
</evidence>
<feature type="non-terminal residue" evidence="17">
    <location>
        <position position="1"/>
    </location>
</feature>
<proteinExistence type="predicted"/>
<dbReference type="Pfam" id="PF00211">
    <property type="entry name" value="Guanylate_cyc"/>
    <property type="match status" value="1"/>
</dbReference>
<dbReference type="AlphaFoldDB" id="A0A238BVL8"/>
<dbReference type="PANTHER" id="PTHR11920:SF355">
    <property type="entry name" value="RECEPTOR-TYPE GUANYLATE CYCLASE GCY-10-RELATED"/>
    <property type="match status" value="1"/>
</dbReference>
<dbReference type="EC" id="4.6.1.2" evidence="4"/>
<keyword evidence="10 14" id="KW-0472">Membrane</keyword>
<keyword evidence="11" id="KW-0325">Glycoprotein</keyword>
<evidence type="ECO:0000256" key="8">
    <source>
        <dbReference type="ARBA" id="ARBA00022741"/>
    </source>
</evidence>
<sequence length="1066" mass="121323">IDFKVGIEIIPLLSRQTKASLIYSGIDNYHGVSNFRKKSNSVPKMKRKMIMLLITSVLVCDAIKLGILESNRNLVNICEIALKDGQDAGLCTTDAIQILNATTCTMSNPAKGTANAIAFHFQQHVEAYVDSTCESEVLEIAGLARSWNSPVMVRAATNPSISDQDLYPTVVQFGLTSTLDFTYAIKSLIDYLNISSVILVSSNERSFDHYSIVAGIEQIVEQQHLFRVEKHIEIDEYMLETKKITARNLRTNSNMIIFGNDFINLEMVFHSLEVTALSNDHYMIILICNQISEICARAVKHIISRAKIIILAPIIERYESIGEELNKRLNFVVKKEEIETYVTMYDACYGFCFGIGHSPILDGKKFAQSMRNQQFIDIFGNVSFDGTAKRLQNYAFQWLPLENDEFQKVMTLSMIQAPCTHENKCFDLEMQVTDENFWNTYKNIAVKIIVGHNHFFRTVILSAIGSIIGLMLGSVVFYLYRRNKHLEMYRMMWKISKENLKVIETKRTKGNAVSDNLSNKRRHLDSYALVGTLKAEFMCFKQQKRISWNKVQLKFLYELKSLNHNNLTNFIGICYNDLDRFYVLHTLIERASLEDFIYDQQFNVDNTFKSAFIKDILKGLQYLHKSSIGYHGMLSLKTCMIDANWVLKLTNFGISSMLNELINQNYIRTTELIPQQFYITVAPELLADVQIGWNFPKGTVSGDIYSFGIMLYSIIYRTKPFDRLSLKEVLDNIIHKSLRPPIDNGDNNDPLIALMCQCWNATPEARPKLRSIRQTIGTIFSCSKGNLVDQMINMNEKYAQNLEHIVAERTSLLVEAQEQTNRLLCEMLPPTIAAELKAGRAIIPRNYDSVTVGFCQIVDFACLMEQCTPEQVIAFLNEAFMSFDEIIKSHDAYKVETTGETYMMASGVPSENGGKHIFEIAEIALEIREVIFYIIAAPNWRLRVRIGFHCGPIAAGVIGLRSPRYCLFGDTVNFASRMQSNCQANQIQVAESTAKILMEYSKYKLTKRGVVHVKGKGDVSTFWLNELVLNEKQPIQATMPICNTLHQTLNSDTNMKQTSESSESNN</sequence>
<evidence type="ECO:0000256" key="7">
    <source>
        <dbReference type="ARBA" id="ARBA00022729"/>
    </source>
</evidence>
<dbReference type="FunFam" id="3.30.70.1230:FF:000050">
    <property type="entry name" value="Guanylate cyclase"/>
    <property type="match status" value="1"/>
</dbReference>
<dbReference type="InterPro" id="IPR000719">
    <property type="entry name" value="Prot_kinase_dom"/>
</dbReference>
<evidence type="ECO:0000256" key="13">
    <source>
        <dbReference type="ARBA" id="ARBA00023293"/>
    </source>
</evidence>
<dbReference type="OrthoDB" id="60033at2759"/>
<evidence type="ECO:0000256" key="11">
    <source>
        <dbReference type="ARBA" id="ARBA00023180"/>
    </source>
</evidence>
<evidence type="ECO:0000256" key="3">
    <source>
        <dbReference type="ARBA" id="ARBA00004236"/>
    </source>
</evidence>
<dbReference type="SUPFAM" id="SSF56112">
    <property type="entry name" value="Protein kinase-like (PK-like)"/>
    <property type="match status" value="1"/>
</dbReference>
<dbReference type="InterPro" id="IPR050401">
    <property type="entry name" value="Cyclic_nucleotide_synthase"/>
</dbReference>
<dbReference type="GO" id="GO:0035556">
    <property type="term" value="P:intracellular signal transduction"/>
    <property type="evidence" value="ECO:0007669"/>
    <property type="project" value="InterPro"/>
</dbReference>
<evidence type="ECO:0000256" key="14">
    <source>
        <dbReference type="SAM" id="Phobius"/>
    </source>
</evidence>
<gene>
    <name evidence="17" type="ORF">X798_03685</name>
</gene>
<evidence type="ECO:0000313" key="18">
    <source>
        <dbReference type="Proteomes" id="UP000242913"/>
    </source>
</evidence>
<dbReference type="Pfam" id="PF07714">
    <property type="entry name" value="PK_Tyr_Ser-Thr"/>
    <property type="match status" value="1"/>
</dbReference>
<keyword evidence="13" id="KW-0141">cGMP biosynthesis</keyword>
<dbReference type="GO" id="GO:0004383">
    <property type="term" value="F:guanylate cyclase activity"/>
    <property type="evidence" value="ECO:0007669"/>
    <property type="project" value="UniProtKB-EC"/>
</dbReference>
<evidence type="ECO:0000256" key="4">
    <source>
        <dbReference type="ARBA" id="ARBA00012202"/>
    </source>
</evidence>
<dbReference type="SMART" id="SM00044">
    <property type="entry name" value="CYCc"/>
    <property type="match status" value="1"/>
</dbReference>
<keyword evidence="8" id="KW-0547">Nucleotide-binding</keyword>
<evidence type="ECO:0000256" key="2">
    <source>
        <dbReference type="ARBA" id="ARBA00004167"/>
    </source>
</evidence>
<dbReference type="GO" id="GO:0001653">
    <property type="term" value="F:peptide receptor activity"/>
    <property type="evidence" value="ECO:0007669"/>
    <property type="project" value="TreeGrafter"/>
</dbReference>
<dbReference type="CDD" id="cd07302">
    <property type="entry name" value="CHD"/>
    <property type="match status" value="1"/>
</dbReference>
<comment type="catalytic activity">
    <reaction evidence="1">
        <text>GTP = 3',5'-cyclic GMP + diphosphate</text>
        <dbReference type="Rhea" id="RHEA:13665"/>
        <dbReference type="ChEBI" id="CHEBI:33019"/>
        <dbReference type="ChEBI" id="CHEBI:37565"/>
        <dbReference type="ChEBI" id="CHEBI:57746"/>
        <dbReference type="EC" id="4.6.1.2"/>
    </reaction>
</comment>
<evidence type="ECO:0000256" key="10">
    <source>
        <dbReference type="ARBA" id="ARBA00023136"/>
    </source>
</evidence>
<dbReference type="InterPro" id="IPR001054">
    <property type="entry name" value="A/G_cyclase"/>
</dbReference>
<dbReference type="Gene3D" id="1.10.510.10">
    <property type="entry name" value="Transferase(Phosphotransferase) domain 1"/>
    <property type="match status" value="1"/>
</dbReference>
<accession>A0A238BVL8</accession>
<keyword evidence="9 14" id="KW-1133">Transmembrane helix</keyword>
<dbReference type="Gene3D" id="3.40.50.2300">
    <property type="match status" value="2"/>
</dbReference>
<keyword evidence="7" id="KW-0732">Signal</keyword>
<dbReference type="InterPro" id="IPR029787">
    <property type="entry name" value="Nucleotide_cyclase"/>
</dbReference>
<dbReference type="Gene3D" id="3.30.70.1230">
    <property type="entry name" value="Nucleotide cyclase"/>
    <property type="match status" value="1"/>
</dbReference>
<feature type="domain" description="Guanylate cyclase" evidence="16">
    <location>
        <begin position="851"/>
        <end position="979"/>
    </location>
</feature>
<dbReference type="SUPFAM" id="SSF53822">
    <property type="entry name" value="Periplasmic binding protein-like I"/>
    <property type="match status" value="1"/>
</dbReference>
<comment type="subcellular location">
    <subcellularLocation>
        <location evidence="3">Cell membrane</location>
    </subcellularLocation>
    <subcellularLocation>
        <location evidence="2">Membrane</location>
        <topology evidence="2">Single-pass membrane protein</topology>
    </subcellularLocation>
</comment>
<evidence type="ECO:0000256" key="12">
    <source>
        <dbReference type="ARBA" id="ARBA00023239"/>
    </source>
</evidence>
<dbReference type="InterPro" id="IPR001245">
    <property type="entry name" value="Ser-Thr/Tyr_kinase_cat_dom"/>
</dbReference>
<dbReference type="GO" id="GO:0007606">
    <property type="term" value="P:sensory perception of chemical stimulus"/>
    <property type="evidence" value="ECO:0007669"/>
    <property type="project" value="UniProtKB-ARBA"/>
</dbReference>
<dbReference type="SUPFAM" id="SSF55073">
    <property type="entry name" value="Nucleotide cyclase"/>
    <property type="match status" value="1"/>
</dbReference>
<dbReference type="GO" id="GO:0004672">
    <property type="term" value="F:protein kinase activity"/>
    <property type="evidence" value="ECO:0007669"/>
    <property type="project" value="InterPro"/>
</dbReference>
<keyword evidence="5" id="KW-1003">Cell membrane</keyword>
<dbReference type="EMBL" id="KZ269995">
    <property type="protein sequence ID" value="OZC09343.1"/>
    <property type="molecule type" value="Genomic_DNA"/>
</dbReference>